<dbReference type="PANTHER" id="PTHR42783:SF3">
    <property type="entry name" value="GLUTAMATE SYNTHASE [NADPH] SMALL CHAIN-RELATED"/>
    <property type="match status" value="1"/>
</dbReference>
<dbReference type="PROSITE" id="PS51379">
    <property type="entry name" value="4FE4S_FER_2"/>
    <property type="match status" value="2"/>
</dbReference>
<dbReference type="SUPFAM" id="SSF53706">
    <property type="entry name" value="Formate dehydrogenase/DMSO reductase, domains 1-3"/>
    <property type="match status" value="1"/>
</dbReference>
<dbReference type="Proteomes" id="UP000057737">
    <property type="component" value="Unassembled WGS sequence"/>
</dbReference>
<dbReference type="CDD" id="cd10551">
    <property type="entry name" value="PsrB"/>
    <property type="match status" value="1"/>
</dbReference>
<gene>
    <name evidence="2" type="ORF">AS156_03610</name>
</gene>
<dbReference type="Gene3D" id="2.20.25.90">
    <property type="entry name" value="ADC-like domains"/>
    <property type="match status" value="1"/>
</dbReference>
<sequence length="947" mass="103294">MKATRTTRHSLHGLDPALDRRAALKLFMTGVAATLASCGRPPEEVVPYVQMPERETPGLPLLFASALPLAGYGRGVIVTSVEGRPIKIEGNPRHPASLGSTDVYGEATVLSLYDPDRSKAPYSDNRTQSWSAFEAALRPRLDRHRAKQGEGLAVLTGRITSPSMLAQFESLKRSMPQMKRYRYEPIDDDAIRNGTKLAFGRLATALPRFTDARIVLTLDADPIGAGPEQIRYARQIADARRAQVPTNSLRLYSAEPDWSLTGALADHRVALRPELIRNLAIEVARGLGAPLEQATLPDEIRRFAAAATADIQARRGAALVMAGPRQPAEVHALCHWIDAQLQAPVDFIASVDPDAKSHNESLRTFVSDVRGGHVETLIILDANPLYNAPGSLGVGEAIRAVPFRAHFGGFRDETARHCTWHLPLTHALEHWSDIRAFDGTASIIQPLILPLYDSRDPHQILAMLEAEARSPTLDIIRNQWKSAVSEKGLADWWRQTLHDGVVANSAFEKISLPTAGLPSLAPVTAAEGFTLALASDPAVFDGGMANNAWLQECPKPFTSQVWGNALHVAESDARALGVRDGDVLQLRHGEATLEMPALISKGQAAGVLSTTLGYGRTDAGTIGTGIGVDVYPWRNADSPWLIDHVTITRAGHRAELLQTQHFFDLEGEAEQLQPRLTLADLVGGKFQVERPGGNPPTLYPPSHDDTYKWAMSIDASACIGCNACVVACQAENNIPVVGPDEIAMGRDMHWMRIDHYVVDARPGFSPTPCMHCEHAPCEPVCPVAASIHDSEGLNVQVYNRCVGTRFCESNCPYKVRRFNFAGYADGQEYGNLGEDIAKAVFNPNVSVRGRGVMEKCTYCVQRISVARRAAEREGRVIREGEVVTACQAACPTQAIHFGDMSDPHSRINALRADPRSYSLLGELGTRPRTTYLARLQNPNPDYGKART</sequence>
<organism evidence="2 3">
    <name type="scientific">Bradyrhizobium macuxiense</name>
    <dbReference type="NCBI Taxonomy" id="1755647"/>
    <lineage>
        <taxon>Bacteria</taxon>
        <taxon>Pseudomonadati</taxon>
        <taxon>Pseudomonadota</taxon>
        <taxon>Alphaproteobacteria</taxon>
        <taxon>Hyphomicrobiales</taxon>
        <taxon>Nitrobacteraceae</taxon>
        <taxon>Bradyrhizobium</taxon>
    </lineage>
</organism>
<dbReference type="CDD" id="cd02784">
    <property type="entry name" value="MopB_CT_PHLH"/>
    <property type="match status" value="1"/>
</dbReference>
<evidence type="ECO:0000259" key="1">
    <source>
        <dbReference type="PROSITE" id="PS51379"/>
    </source>
</evidence>
<dbReference type="InterPro" id="IPR017896">
    <property type="entry name" value="4Fe4S_Fe-S-bd"/>
</dbReference>
<keyword evidence="3" id="KW-1185">Reference proteome</keyword>
<proteinExistence type="predicted"/>
<protein>
    <submittedName>
        <fullName evidence="2">4Fe-4S ferredoxin</fullName>
    </submittedName>
</protein>
<dbReference type="EMBL" id="LNCU01000045">
    <property type="protein sequence ID" value="KWV57060.1"/>
    <property type="molecule type" value="Genomic_DNA"/>
</dbReference>
<dbReference type="AlphaFoldDB" id="A0A109JXX1"/>
<comment type="caution">
    <text evidence="2">The sequence shown here is derived from an EMBL/GenBank/DDBJ whole genome shotgun (WGS) entry which is preliminary data.</text>
</comment>
<dbReference type="PANTHER" id="PTHR42783">
    <property type="entry name" value="GLUTAMATE SYNTHASE [NADPH] SMALL CHAIN"/>
    <property type="match status" value="1"/>
</dbReference>
<dbReference type="SUPFAM" id="SSF50692">
    <property type="entry name" value="ADC-like"/>
    <property type="match status" value="1"/>
</dbReference>
<accession>A0A109JXX1</accession>
<dbReference type="Gene3D" id="3.40.50.740">
    <property type="match status" value="1"/>
</dbReference>
<reference evidence="2 3" key="1">
    <citation type="submission" date="2015-11" db="EMBL/GenBank/DDBJ databases">
        <title>Draft Genome Sequence of the Strain BR 10303 (Bradyrhizobium sp.) isolated from nodules of Centrolobium paraense.</title>
        <authorList>
            <person name="Zelli J.E."/>
            <person name="Simoes-Araujo J.L."/>
            <person name="Barauna A.C."/>
            <person name="Silva K."/>
        </authorList>
    </citation>
    <scope>NUCLEOTIDE SEQUENCE [LARGE SCALE GENOMIC DNA]</scope>
    <source>
        <strain evidence="2 3">BR 10303</strain>
    </source>
</reference>
<dbReference type="OrthoDB" id="9779457at2"/>
<dbReference type="SUPFAM" id="SSF54862">
    <property type="entry name" value="4Fe-4S ferredoxins"/>
    <property type="match status" value="1"/>
</dbReference>
<name>A0A109JXX1_9BRAD</name>
<dbReference type="InterPro" id="IPR009010">
    <property type="entry name" value="Asp_de-COase-like_dom_sf"/>
</dbReference>
<evidence type="ECO:0000313" key="3">
    <source>
        <dbReference type="Proteomes" id="UP000057737"/>
    </source>
</evidence>
<evidence type="ECO:0000313" key="2">
    <source>
        <dbReference type="EMBL" id="KWV57060.1"/>
    </source>
</evidence>
<dbReference type="Gene3D" id="3.30.70.20">
    <property type="match status" value="2"/>
</dbReference>
<dbReference type="Pfam" id="PF13247">
    <property type="entry name" value="Fer4_11"/>
    <property type="match status" value="1"/>
</dbReference>
<feature type="domain" description="4Fe-4S ferredoxin-type" evidence="1">
    <location>
        <begin position="760"/>
        <end position="791"/>
    </location>
</feature>
<feature type="domain" description="4Fe-4S ferredoxin-type" evidence="1">
    <location>
        <begin position="709"/>
        <end position="739"/>
    </location>
</feature>